<keyword evidence="1" id="KW-1133">Transmembrane helix</keyword>
<feature type="transmembrane region" description="Helical" evidence="1">
    <location>
        <begin position="186"/>
        <end position="211"/>
    </location>
</feature>
<organism evidence="2 3">
    <name type="scientific">Microbulbifer agarilyticus</name>
    <dbReference type="NCBI Taxonomy" id="260552"/>
    <lineage>
        <taxon>Bacteria</taxon>
        <taxon>Pseudomonadati</taxon>
        <taxon>Pseudomonadota</taxon>
        <taxon>Gammaproteobacteria</taxon>
        <taxon>Cellvibrionales</taxon>
        <taxon>Microbulbiferaceae</taxon>
        <taxon>Microbulbifer</taxon>
    </lineage>
</organism>
<name>A0A1Q2M2W1_9GAMM</name>
<feature type="transmembrane region" description="Helical" evidence="1">
    <location>
        <begin position="20"/>
        <end position="38"/>
    </location>
</feature>
<protein>
    <recommendedName>
        <fullName evidence="4">Shikimate kinase</fullName>
    </recommendedName>
</protein>
<dbReference type="KEGG" id="maga:Mag101_04670"/>
<keyword evidence="1" id="KW-0812">Transmembrane</keyword>
<dbReference type="EMBL" id="CP019650">
    <property type="protein sequence ID" value="AQQ67010.1"/>
    <property type="molecule type" value="Genomic_DNA"/>
</dbReference>
<gene>
    <name evidence="2" type="ORF">Mag101_04670</name>
</gene>
<dbReference type="OrthoDB" id="6022998at2"/>
<feature type="transmembrane region" description="Helical" evidence="1">
    <location>
        <begin position="231"/>
        <end position="249"/>
    </location>
</feature>
<evidence type="ECO:0000313" key="3">
    <source>
        <dbReference type="Proteomes" id="UP000188219"/>
    </source>
</evidence>
<accession>A0A1Q2M2W1</accession>
<feature type="transmembrane region" description="Helical" evidence="1">
    <location>
        <begin position="96"/>
        <end position="116"/>
    </location>
</feature>
<dbReference type="AlphaFoldDB" id="A0A1Q2M2W1"/>
<reference evidence="2" key="1">
    <citation type="submission" date="2017-02" db="EMBL/GenBank/DDBJ databases">
        <title>Genome of Microbulbifer agarilyticus GP101.</title>
        <authorList>
            <person name="Jung J."/>
            <person name="Bae S.S."/>
            <person name="Baek K."/>
        </authorList>
    </citation>
    <scope>NUCLEOTIDE SEQUENCE [LARGE SCALE GENOMIC DNA]</scope>
    <source>
        <strain evidence="2">GP101</strain>
    </source>
</reference>
<dbReference type="eggNOG" id="ENOG502ZBJG">
    <property type="taxonomic scope" value="Bacteria"/>
</dbReference>
<keyword evidence="1" id="KW-0472">Membrane</keyword>
<proteinExistence type="predicted"/>
<evidence type="ECO:0000256" key="1">
    <source>
        <dbReference type="SAM" id="Phobius"/>
    </source>
</evidence>
<evidence type="ECO:0000313" key="2">
    <source>
        <dbReference type="EMBL" id="AQQ67010.1"/>
    </source>
</evidence>
<dbReference type="RefSeq" id="WP_077401469.1">
    <property type="nucleotide sequence ID" value="NZ_CP019650.1"/>
</dbReference>
<evidence type="ECO:0008006" key="4">
    <source>
        <dbReference type="Google" id="ProtNLM"/>
    </source>
</evidence>
<sequence length="283" mass="31711">MSEVVSLAGLSANRYTLFKIFKYVVYSLLAYNVYAFFLENHAAAGTVFADGVSLGKIIEAYNDSIDTLAWVVLLLVFELETWVLSDEKLKGATKWALNAVSAFCYVFIVYSFYGYFSEMVTVTNLLPASAAACDLVANGGWSIVLEQDDYVALTAANCGSLVDASLLQLADAQVVGSAEVWREIQWLAWVDVINSGAWLLVVAILTFDVWLQLRHQLSDSIMRYSQVIKGILYFTLLLCAIYWGVNGSFLDFWDAFLWLVAFFFIEMNLFEWQAETSTETSSE</sequence>
<dbReference type="Proteomes" id="UP000188219">
    <property type="component" value="Chromosome"/>
</dbReference>
<feature type="transmembrane region" description="Helical" evidence="1">
    <location>
        <begin position="255"/>
        <end position="272"/>
    </location>
</feature>
<keyword evidence="3" id="KW-1185">Reference proteome</keyword>